<reference evidence="2" key="2">
    <citation type="submission" date="2015-01" db="EMBL/GenBank/DDBJ databases">
        <title>Evolutionary Origins and Diversification of the Mycorrhizal Mutualists.</title>
        <authorList>
            <consortium name="DOE Joint Genome Institute"/>
            <consortium name="Mycorrhizal Genomics Consortium"/>
            <person name="Kohler A."/>
            <person name="Kuo A."/>
            <person name="Nagy L.G."/>
            <person name="Floudas D."/>
            <person name="Copeland A."/>
            <person name="Barry K.W."/>
            <person name="Cichocki N."/>
            <person name="Veneault-Fourrey C."/>
            <person name="LaButti K."/>
            <person name="Lindquist E.A."/>
            <person name="Lipzen A."/>
            <person name="Lundell T."/>
            <person name="Morin E."/>
            <person name="Murat C."/>
            <person name="Riley R."/>
            <person name="Ohm R."/>
            <person name="Sun H."/>
            <person name="Tunlid A."/>
            <person name="Henrissat B."/>
            <person name="Grigoriev I.V."/>
            <person name="Hibbett D.S."/>
            <person name="Martin F."/>
        </authorList>
    </citation>
    <scope>NUCLEOTIDE SEQUENCE [LARGE SCALE GENOMIC DNA]</scope>
    <source>
        <strain evidence="2">441</strain>
    </source>
</reference>
<protein>
    <submittedName>
        <fullName evidence="1">Uncharacterized protein</fullName>
    </submittedName>
</protein>
<dbReference type="CDD" id="cd23428">
    <property type="entry name" value="beta-trefoil_Ricin_SPI"/>
    <property type="match status" value="1"/>
</dbReference>
<proteinExistence type="predicted"/>
<name>A0A0C9Z1E4_9AGAM</name>
<dbReference type="STRING" id="765257.A0A0C9Z1E4"/>
<dbReference type="GO" id="GO:0004867">
    <property type="term" value="F:serine-type endopeptidase inhibitor activity"/>
    <property type="evidence" value="ECO:0007669"/>
    <property type="project" value="InterPro"/>
</dbReference>
<evidence type="ECO:0000313" key="2">
    <source>
        <dbReference type="Proteomes" id="UP000054018"/>
    </source>
</evidence>
<dbReference type="Pfam" id="PF16850">
    <property type="entry name" value="Inhibitor_I66"/>
    <property type="match status" value="1"/>
</dbReference>
<dbReference type="InterPro" id="IPR031755">
    <property type="entry name" value="Inhibitor_I66"/>
</dbReference>
<dbReference type="HOGENOM" id="CLU_115968_4_0_1"/>
<organism evidence="1 2">
    <name type="scientific">Pisolithus microcarpus 441</name>
    <dbReference type="NCBI Taxonomy" id="765257"/>
    <lineage>
        <taxon>Eukaryota</taxon>
        <taxon>Fungi</taxon>
        <taxon>Dikarya</taxon>
        <taxon>Basidiomycota</taxon>
        <taxon>Agaricomycotina</taxon>
        <taxon>Agaricomycetes</taxon>
        <taxon>Agaricomycetidae</taxon>
        <taxon>Boletales</taxon>
        <taxon>Sclerodermatineae</taxon>
        <taxon>Pisolithaceae</taxon>
        <taxon>Pisolithus</taxon>
    </lineage>
</organism>
<gene>
    <name evidence="1" type="ORF">PISMIDRAFT_682620</name>
</gene>
<dbReference type="Gene3D" id="2.80.10.50">
    <property type="match status" value="1"/>
</dbReference>
<dbReference type="OrthoDB" id="3439489at2759"/>
<dbReference type="EMBL" id="KN833772">
    <property type="protein sequence ID" value="KIK20109.1"/>
    <property type="molecule type" value="Genomic_DNA"/>
</dbReference>
<evidence type="ECO:0000313" key="1">
    <source>
        <dbReference type="EMBL" id="KIK20109.1"/>
    </source>
</evidence>
<accession>A0A0C9Z1E4</accession>
<sequence>MPNNLKTDSEVVIYSALDGNPYVGVPQILPTILPVNLIEREPGVQPPRFIFRRVGDNVYTLTINGLQVIELEGKLFAVVEGDPQEWVVTYRENHDAYTIVKRLDSPEEIGWIAPIDNNSRQIRVGPLIVGRSFPPFYPPQELYRFEFADE</sequence>
<dbReference type="AlphaFoldDB" id="A0A0C9Z1E4"/>
<reference evidence="1 2" key="1">
    <citation type="submission" date="2014-04" db="EMBL/GenBank/DDBJ databases">
        <authorList>
            <consortium name="DOE Joint Genome Institute"/>
            <person name="Kuo A."/>
            <person name="Kohler A."/>
            <person name="Costa M.D."/>
            <person name="Nagy L.G."/>
            <person name="Floudas D."/>
            <person name="Copeland A."/>
            <person name="Barry K.W."/>
            <person name="Cichocki N."/>
            <person name="Veneault-Fourrey C."/>
            <person name="LaButti K."/>
            <person name="Lindquist E.A."/>
            <person name="Lipzen A."/>
            <person name="Lundell T."/>
            <person name="Morin E."/>
            <person name="Murat C."/>
            <person name="Sun H."/>
            <person name="Tunlid A."/>
            <person name="Henrissat B."/>
            <person name="Grigoriev I.V."/>
            <person name="Hibbett D.S."/>
            <person name="Martin F."/>
            <person name="Nordberg H.P."/>
            <person name="Cantor M.N."/>
            <person name="Hua S.X."/>
        </authorList>
    </citation>
    <scope>NUCLEOTIDE SEQUENCE [LARGE SCALE GENOMIC DNA]</scope>
    <source>
        <strain evidence="1 2">441</strain>
    </source>
</reference>
<keyword evidence="2" id="KW-1185">Reference proteome</keyword>
<dbReference type="Proteomes" id="UP000054018">
    <property type="component" value="Unassembled WGS sequence"/>
</dbReference>